<dbReference type="InterPro" id="IPR002018">
    <property type="entry name" value="CarbesteraseB"/>
</dbReference>
<proteinExistence type="inferred from homology"/>
<dbReference type="OMA" id="HETAHFD"/>
<dbReference type="PANTHER" id="PTHR43918">
    <property type="entry name" value="ACETYLCHOLINESTERASE"/>
    <property type="match status" value="1"/>
</dbReference>
<dbReference type="GO" id="GO:0005615">
    <property type="term" value="C:extracellular space"/>
    <property type="evidence" value="ECO:0007669"/>
    <property type="project" value="TreeGrafter"/>
</dbReference>
<keyword evidence="4" id="KW-0325">Glycoprotein</keyword>
<evidence type="ECO:0000313" key="7">
    <source>
        <dbReference type="Proteomes" id="UP000821853"/>
    </source>
</evidence>
<organism evidence="6 7">
    <name type="scientific">Haemaphysalis longicornis</name>
    <name type="common">Bush tick</name>
    <dbReference type="NCBI Taxonomy" id="44386"/>
    <lineage>
        <taxon>Eukaryota</taxon>
        <taxon>Metazoa</taxon>
        <taxon>Ecdysozoa</taxon>
        <taxon>Arthropoda</taxon>
        <taxon>Chelicerata</taxon>
        <taxon>Arachnida</taxon>
        <taxon>Acari</taxon>
        <taxon>Parasitiformes</taxon>
        <taxon>Ixodida</taxon>
        <taxon>Ixodoidea</taxon>
        <taxon>Ixodidae</taxon>
        <taxon>Haemaphysalinae</taxon>
        <taxon>Haemaphysalis</taxon>
    </lineage>
</organism>
<dbReference type="OrthoDB" id="6514521at2759"/>
<comment type="similarity">
    <text evidence="1">Belongs to the type-B carboxylesterase/lipase family.</text>
</comment>
<keyword evidence="7" id="KW-1185">Reference proteome</keyword>
<gene>
    <name evidence="6" type="ORF">HPB48_025639</name>
</gene>
<name>A0A9J6H863_HAELO</name>
<sequence>MDWAQLAAHSEAVVVRLNHRLGVFGFLDAGVRGLMDNVAVQDVLLALSWIKQNAIALQVDPGSMVALGLGSGAYLLCLLMMSSAKAVFTRALLQGPCTTTPLPRNSPQTGRVYLERMSRHLNCSSRRIAGQAKCLREASAEDVLRISRELEGPLRFVPSPFNGDVLSTLHETAHFDGVKLLLGSDVTEGKRLYDDVIFAFLTASGNASVPGLANIFLAVMSLMKGDTSEFEAAAFERAFKNTTRSEFEECLVHMWTTCSSKMLADEVTEKGGSLFHYVVNSTLPYDMPLTLQEISGFLIRGQVPAFVVFSCSAQ</sequence>
<accession>A0A9J6H863</accession>
<dbReference type="GO" id="GO:0006581">
    <property type="term" value="P:acetylcholine catabolic process"/>
    <property type="evidence" value="ECO:0007669"/>
    <property type="project" value="TreeGrafter"/>
</dbReference>
<dbReference type="VEuPathDB" id="VectorBase:HLOH_053198"/>
<evidence type="ECO:0000256" key="2">
    <source>
        <dbReference type="ARBA" id="ARBA00022487"/>
    </source>
</evidence>
<dbReference type="Pfam" id="PF00135">
    <property type="entry name" value="COesterase"/>
    <property type="match status" value="1"/>
</dbReference>
<evidence type="ECO:0000313" key="6">
    <source>
        <dbReference type="EMBL" id="KAH9383867.1"/>
    </source>
</evidence>
<dbReference type="InterPro" id="IPR029058">
    <property type="entry name" value="AB_hydrolase_fold"/>
</dbReference>
<evidence type="ECO:0000256" key="4">
    <source>
        <dbReference type="ARBA" id="ARBA00023180"/>
    </source>
</evidence>
<evidence type="ECO:0000256" key="1">
    <source>
        <dbReference type="ARBA" id="ARBA00005964"/>
    </source>
</evidence>
<dbReference type="Gene3D" id="3.40.50.1820">
    <property type="entry name" value="alpha/beta hydrolase"/>
    <property type="match status" value="1"/>
</dbReference>
<evidence type="ECO:0000259" key="5">
    <source>
        <dbReference type="Pfam" id="PF00135"/>
    </source>
</evidence>
<dbReference type="PANTHER" id="PTHR43918:SF4">
    <property type="entry name" value="CARBOXYLIC ESTER HYDROLASE"/>
    <property type="match status" value="1"/>
</dbReference>
<protein>
    <recommendedName>
        <fullName evidence="5">Carboxylesterase type B domain-containing protein</fullName>
    </recommendedName>
</protein>
<keyword evidence="2" id="KW-0719">Serine esterase</keyword>
<dbReference type="GO" id="GO:0003990">
    <property type="term" value="F:acetylcholinesterase activity"/>
    <property type="evidence" value="ECO:0007669"/>
    <property type="project" value="TreeGrafter"/>
</dbReference>
<feature type="domain" description="Carboxylesterase type B" evidence="5">
    <location>
        <begin position="4"/>
        <end position="280"/>
    </location>
</feature>
<dbReference type="Proteomes" id="UP000821853">
    <property type="component" value="Unassembled WGS sequence"/>
</dbReference>
<dbReference type="AlphaFoldDB" id="A0A9J6H863"/>
<evidence type="ECO:0000256" key="3">
    <source>
        <dbReference type="ARBA" id="ARBA00022801"/>
    </source>
</evidence>
<keyword evidence="3" id="KW-0378">Hydrolase</keyword>
<dbReference type="EMBL" id="JABSTR010001257">
    <property type="protein sequence ID" value="KAH9383867.1"/>
    <property type="molecule type" value="Genomic_DNA"/>
</dbReference>
<dbReference type="SUPFAM" id="SSF53474">
    <property type="entry name" value="alpha/beta-Hydrolases"/>
    <property type="match status" value="1"/>
</dbReference>
<dbReference type="GO" id="GO:0005886">
    <property type="term" value="C:plasma membrane"/>
    <property type="evidence" value="ECO:0007669"/>
    <property type="project" value="TreeGrafter"/>
</dbReference>
<dbReference type="GO" id="GO:0019695">
    <property type="term" value="P:choline metabolic process"/>
    <property type="evidence" value="ECO:0007669"/>
    <property type="project" value="TreeGrafter"/>
</dbReference>
<reference evidence="6 7" key="1">
    <citation type="journal article" date="2020" name="Cell">
        <title>Large-Scale Comparative Analyses of Tick Genomes Elucidate Their Genetic Diversity and Vector Capacities.</title>
        <authorList>
            <consortium name="Tick Genome and Microbiome Consortium (TIGMIC)"/>
            <person name="Jia N."/>
            <person name="Wang J."/>
            <person name="Shi W."/>
            <person name="Du L."/>
            <person name="Sun Y."/>
            <person name="Zhan W."/>
            <person name="Jiang J.F."/>
            <person name="Wang Q."/>
            <person name="Zhang B."/>
            <person name="Ji P."/>
            <person name="Bell-Sakyi L."/>
            <person name="Cui X.M."/>
            <person name="Yuan T.T."/>
            <person name="Jiang B.G."/>
            <person name="Yang W.F."/>
            <person name="Lam T.T."/>
            <person name="Chang Q.C."/>
            <person name="Ding S.J."/>
            <person name="Wang X.J."/>
            <person name="Zhu J.G."/>
            <person name="Ruan X.D."/>
            <person name="Zhao L."/>
            <person name="Wei J.T."/>
            <person name="Ye R.Z."/>
            <person name="Que T.C."/>
            <person name="Du C.H."/>
            <person name="Zhou Y.H."/>
            <person name="Cheng J.X."/>
            <person name="Dai P.F."/>
            <person name="Guo W.B."/>
            <person name="Han X.H."/>
            <person name="Huang E.J."/>
            <person name="Li L.F."/>
            <person name="Wei W."/>
            <person name="Gao Y.C."/>
            <person name="Liu J.Z."/>
            <person name="Shao H.Z."/>
            <person name="Wang X."/>
            <person name="Wang C.C."/>
            <person name="Yang T.C."/>
            <person name="Huo Q.B."/>
            <person name="Li W."/>
            <person name="Chen H.Y."/>
            <person name="Chen S.E."/>
            <person name="Zhou L.G."/>
            <person name="Ni X.B."/>
            <person name="Tian J.H."/>
            <person name="Sheng Y."/>
            <person name="Liu T."/>
            <person name="Pan Y.S."/>
            <person name="Xia L.Y."/>
            <person name="Li J."/>
            <person name="Zhao F."/>
            <person name="Cao W.C."/>
        </authorList>
    </citation>
    <scope>NUCLEOTIDE SEQUENCE [LARGE SCALE GENOMIC DNA]</scope>
    <source>
        <tissue evidence="6">Larvae</tissue>
    </source>
</reference>
<dbReference type="InterPro" id="IPR050654">
    <property type="entry name" value="AChE-related_enzymes"/>
</dbReference>
<comment type="caution">
    <text evidence="6">The sequence shown here is derived from an EMBL/GenBank/DDBJ whole genome shotgun (WGS) entry which is preliminary data.</text>
</comment>